<organism>
    <name type="scientific">Ixodes scapularis</name>
    <name type="common">Black-legged tick</name>
    <name type="synonym">Deer tick</name>
    <dbReference type="NCBI Taxonomy" id="6945"/>
    <lineage>
        <taxon>Eukaryota</taxon>
        <taxon>Metazoa</taxon>
        <taxon>Ecdysozoa</taxon>
        <taxon>Arthropoda</taxon>
        <taxon>Chelicerata</taxon>
        <taxon>Arachnida</taxon>
        <taxon>Acari</taxon>
        <taxon>Parasitiformes</taxon>
        <taxon>Ixodida</taxon>
        <taxon>Ixodoidea</taxon>
        <taxon>Ixodidae</taxon>
        <taxon>Ixodinae</taxon>
        <taxon>Ixodes</taxon>
    </lineage>
</organism>
<dbReference type="VEuPathDB" id="VectorBase:ISCW024180"/>
<evidence type="ECO:0000256" key="2">
    <source>
        <dbReference type="ARBA" id="ARBA00019069"/>
    </source>
</evidence>
<dbReference type="SUPFAM" id="SSF102705">
    <property type="entry name" value="NIF3 (NGG1p interacting factor 3)-like"/>
    <property type="match status" value="1"/>
</dbReference>
<feature type="binding site" evidence="3">
    <location>
        <position position="133"/>
    </location>
    <ligand>
        <name>a divalent metal cation</name>
        <dbReference type="ChEBI" id="CHEBI:60240"/>
        <label>1</label>
    </ligand>
</feature>
<accession>B7PB02</accession>
<gene>
    <name evidence="5" type="primary">8027209</name>
    <name evidence="4" type="ORF">IscW_ISCW024180</name>
</gene>
<dbReference type="Proteomes" id="UP000001555">
    <property type="component" value="Unassembled WGS sequence"/>
</dbReference>
<dbReference type="PANTHER" id="PTHR13799">
    <property type="entry name" value="NGG1 INTERACTING FACTOR 3"/>
    <property type="match status" value="1"/>
</dbReference>
<dbReference type="Pfam" id="PF01784">
    <property type="entry name" value="DUF34_NIF3"/>
    <property type="match status" value="1"/>
</dbReference>
<proteinExistence type="evidence at protein level"/>
<dbReference type="OrthoDB" id="3345469at2759"/>
<dbReference type="NCBIfam" id="TIGR00486">
    <property type="entry name" value="YbgI_SA1388"/>
    <property type="match status" value="1"/>
</dbReference>
<dbReference type="InParanoid" id="B7PB02"/>
<dbReference type="HOGENOM" id="CLU_037423_0_1_1"/>
<feature type="non-terminal residue" evidence="4">
    <location>
        <position position="300"/>
    </location>
</feature>
<reference evidence="4 6" key="1">
    <citation type="submission" date="2008-03" db="EMBL/GenBank/DDBJ databases">
        <title>Annotation of Ixodes scapularis.</title>
        <authorList>
            <consortium name="Ixodes scapularis Genome Project Consortium"/>
            <person name="Caler E."/>
            <person name="Hannick L.I."/>
            <person name="Bidwell S."/>
            <person name="Joardar V."/>
            <person name="Thiagarajan M."/>
            <person name="Amedeo P."/>
            <person name="Galinsky K.J."/>
            <person name="Schobel S."/>
            <person name="Inman J."/>
            <person name="Hostetler J."/>
            <person name="Miller J."/>
            <person name="Hammond M."/>
            <person name="Megy K."/>
            <person name="Lawson D."/>
            <person name="Kodira C."/>
            <person name="Sutton G."/>
            <person name="Meyer J."/>
            <person name="Hill C.A."/>
            <person name="Birren B."/>
            <person name="Nene V."/>
            <person name="Collins F."/>
            <person name="Alarcon-Chaidez F."/>
            <person name="Wikel S."/>
            <person name="Strausberg R."/>
        </authorList>
    </citation>
    <scope>NUCLEOTIDE SEQUENCE [LARGE SCALE GENOMIC DNA]</scope>
    <source>
        <strain evidence="6">Wikel</strain>
        <strain evidence="4">Wikel colony</strain>
    </source>
</reference>
<dbReference type="InterPro" id="IPR036069">
    <property type="entry name" value="DUF34/NIF3_sf"/>
</dbReference>
<comment type="similarity">
    <text evidence="1">Belongs to the GTP cyclohydrolase I type 2/NIF3 family.</text>
</comment>
<keyword evidence="6" id="KW-1185">Reference proteome</keyword>
<evidence type="ECO:0000256" key="1">
    <source>
        <dbReference type="ARBA" id="ARBA00006964"/>
    </source>
</evidence>
<sequence length="300" mass="32243">MRVLELRRLALHTSLLVRQPVSRLCHRLSSMDLCGVVKTLERMAPLRLAAPWDNVGLLVEPSSCRVRTVLLTNDLIPEVVDEAVSLGADLIVSYHPPIFVPLKALRQSSWKERLLVRCIERQIAVFSPHTSWDAVRGGVNDWLASCFDGAADSEPVEKDSVDPDAGMGRLLRLRAPVTVGEAAARVKAHLKLPSVRLALGSGQTAESTVQAVAVCAGSGGSVLKGVAGAELYLTGEMSHHEVLDAQQRGVSVLLTEHSYSERGLPRAVRREAPPRAGCGRRAGVDCGHRTAGRALGGRVS</sequence>
<dbReference type="GO" id="GO:0005737">
    <property type="term" value="C:cytoplasm"/>
    <property type="evidence" value="ECO:0000318"/>
    <property type="project" value="GO_Central"/>
</dbReference>
<dbReference type="PANTHER" id="PTHR13799:SF13">
    <property type="entry name" value="NIF3-LIKE PROTEIN 1"/>
    <property type="match status" value="1"/>
</dbReference>
<dbReference type="FunCoup" id="B7PB02">
    <property type="interactions" value="1582"/>
</dbReference>
<dbReference type="GO" id="GO:0005739">
    <property type="term" value="C:mitochondrion"/>
    <property type="evidence" value="ECO:0000318"/>
    <property type="project" value="GO_Central"/>
</dbReference>
<dbReference type="Gene3D" id="3.40.1390.30">
    <property type="entry name" value="NIF3 (NGG1p interacting factor 3)-like"/>
    <property type="match status" value="1"/>
</dbReference>
<dbReference type="FunFam" id="3.40.1390.30:FF:000001">
    <property type="entry name" value="GTP cyclohydrolase 1 type 2"/>
    <property type="match status" value="1"/>
</dbReference>
<dbReference type="EnsemblMetazoa" id="ISCW024180-RA">
    <property type="protein sequence ID" value="ISCW024180-PA"/>
    <property type="gene ID" value="ISCW024180"/>
</dbReference>
<keyword evidence="3" id="KW-0479">Metal-binding</keyword>
<reference evidence="5" key="2">
    <citation type="submission" date="2020-05" db="UniProtKB">
        <authorList>
            <consortium name="EnsemblMetazoa"/>
        </authorList>
    </citation>
    <scope>IDENTIFICATION</scope>
    <source>
        <strain evidence="5">wikel</strain>
    </source>
</reference>
<feature type="binding site" evidence="3">
    <location>
        <position position="95"/>
    </location>
    <ligand>
        <name>a divalent metal cation</name>
        <dbReference type="ChEBI" id="CHEBI:60240"/>
        <label>1</label>
    </ligand>
</feature>
<feature type="binding site" evidence="3">
    <location>
        <position position="261"/>
    </location>
    <ligand>
        <name>a divalent metal cation</name>
        <dbReference type="ChEBI" id="CHEBI:60240"/>
        <label>1</label>
    </ligand>
</feature>
<dbReference type="EMBL" id="ABJB010608500">
    <property type="status" value="NOT_ANNOTATED_CDS"/>
    <property type="molecule type" value="Genomic_DNA"/>
</dbReference>
<evidence type="ECO:0000313" key="5">
    <source>
        <dbReference type="EnsemblMetazoa" id="ISCW024180-PA"/>
    </source>
</evidence>
<dbReference type="KEGG" id="isc:8027209"/>
<evidence type="ECO:0000313" key="6">
    <source>
        <dbReference type="Proteomes" id="UP000001555"/>
    </source>
</evidence>
<dbReference type="STRING" id="6945.B7PB02"/>
<feature type="binding site" evidence="3">
    <location>
        <position position="257"/>
    </location>
    <ligand>
        <name>a divalent metal cation</name>
        <dbReference type="ChEBI" id="CHEBI:60240"/>
        <label>1</label>
    </ligand>
</feature>
<name>B7PB02_IXOSC</name>
<dbReference type="VEuPathDB" id="VectorBase:ISCI024180"/>
<dbReference type="GO" id="GO:0046872">
    <property type="term" value="F:metal ion binding"/>
    <property type="evidence" value="ECO:0007669"/>
    <property type="project" value="UniProtKB-KW"/>
</dbReference>
<evidence type="ECO:0000313" key="4">
    <source>
        <dbReference type="EMBL" id="EEC03774.1"/>
    </source>
</evidence>
<evidence type="ECO:0007829" key="7">
    <source>
        <dbReference type="PeptideAtlas" id="B7PB02"/>
    </source>
</evidence>
<dbReference type="AlphaFoldDB" id="B7PB02"/>
<dbReference type="InterPro" id="IPR002678">
    <property type="entry name" value="DUF34/NIF3"/>
</dbReference>
<keyword evidence="7" id="KW-1267">Proteomics identification</keyword>
<protein>
    <recommendedName>
        <fullName evidence="2">NIF3-like protein 1</fullName>
    </recommendedName>
</protein>
<dbReference type="VEuPathDB" id="VectorBase:ISCP_014626"/>
<dbReference type="EMBL" id="DS674167">
    <property type="protein sequence ID" value="EEC03774.1"/>
    <property type="molecule type" value="Genomic_DNA"/>
</dbReference>
<evidence type="ECO:0000256" key="3">
    <source>
        <dbReference type="PIRSR" id="PIRSR602678-1"/>
    </source>
</evidence>
<dbReference type="PaxDb" id="6945-B7PB02"/>